<evidence type="ECO:0000256" key="1">
    <source>
        <dbReference type="ARBA" id="ARBA00038101"/>
    </source>
</evidence>
<dbReference type="AlphaFoldDB" id="K3W4I3"/>
<dbReference type="InterPro" id="IPR011990">
    <property type="entry name" value="TPR-like_helical_dom_sf"/>
</dbReference>
<dbReference type="InterPro" id="IPR050767">
    <property type="entry name" value="Sel1_AlgK"/>
</dbReference>
<dbReference type="PANTHER" id="PTHR11102">
    <property type="entry name" value="SEL-1-LIKE PROTEIN"/>
    <property type="match status" value="1"/>
</dbReference>
<evidence type="ECO:0000313" key="3">
    <source>
        <dbReference type="Proteomes" id="UP000266841"/>
    </source>
</evidence>
<dbReference type="Pfam" id="PF08238">
    <property type="entry name" value="Sel1"/>
    <property type="match status" value="2"/>
</dbReference>
<dbReference type="PANTHER" id="PTHR11102:SF160">
    <property type="entry name" value="ERAD-ASSOCIATED E3 UBIQUITIN-PROTEIN LIGASE COMPONENT HRD3"/>
    <property type="match status" value="1"/>
</dbReference>
<dbReference type="SMART" id="SM00671">
    <property type="entry name" value="SEL1"/>
    <property type="match status" value="2"/>
</dbReference>
<evidence type="ECO:0008006" key="4">
    <source>
        <dbReference type="Google" id="ProtNLM"/>
    </source>
</evidence>
<dbReference type="Proteomes" id="UP000266841">
    <property type="component" value="Unassembled WGS sequence"/>
</dbReference>
<evidence type="ECO:0000313" key="2">
    <source>
        <dbReference type="EMBL" id="EJK77989.1"/>
    </source>
</evidence>
<protein>
    <recommendedName>
        <fullName evidence="4">RING-type domain-containing protein</fullName>
    </recommendedName>
</protein>
<dbReference type="SUPFAM" id="SSF57850">
    <property type="entry name" value="RING/U-box"/>
    <property type="match status" value="1"/>
</dbReference>
<dbReference type="Gene3D" id="1.25.40.10">
    <property type="entry name" value="Tetratricopeptide repeat domain"/>
    <property type="match status" value="1"/>
</dbReference>
<comment type="similarity">
    <text evidence="1">Belongs to the sel-1 family.</text>
</comment>
<gene>
    <name evidence="2" type="ORF">THAOC_00137</name>
</gene>
<sequence>MEPVNANESVGHANVPAEAPSLDRVAGAGADGGERPAEAAWYLERLLNEGHARWEGDRCPICYLYIGFPVSKHSRVNGCCMMRVCNGCVLAAHQRGIYDGCPFCRTPIPGDNSSALAMIQKRVRKGNADAVYELGQKYFFGSLGLSKDVPRAIELWTEAAELGSINAHYQLGVIYCTGNDVEEDKLKGIHHWQQAAMKGHVHSRHCLGVFEFNEGNCELAVQHSIISAKMGDEGSLVNIKIMFMAGHATKVQYAEALRGYGDAVREMKSHQREEAKQRLL</sequence>
<organism evidence="2 3">
    <name type="scientific">Thalassiosira oceanica</name>
    <name type="common">Marine diatom</name>
    <dbReference type="NCBI Taxonomy" id="159749"/>
    <lineage>
        <taxon>Eukaryota</taxon>
        <taxon>Sar</taxon>
        <taxon>Stramenopiles</taxon>
        <taxon>Ochrophyta</taxon>
        <taxon>Bacillariophyta</taxon>
        <taxon>Coscinodiscophyceae</taxon>
        <taxon>Thalassiosirophycidae</taxon>
        <taxon>Thalassiosirales</taxon>
        <taxon>Thalassiosiraceae</taxon>
        <taxon>Thalassiosira</taxon>
    </lineage>
</organism>
<dbReference type="SUPFAM" id="SSF81901">
    <property type="entry name" value="HCP-like"/>
    <property type="match status" value="1"/>
</dbReference>
<dbReference type="EMBL" id="AGNL01000138">
    <property type="protein sequence ID" value="EJK77989.1"/>
    <property type="molecule type" value="Genomic_DNA"/>
</dbReference>
<reference evidence="2 3" key="1">
    <citation type="journal article" date="2012" name="Genome Biol.">
        <title>Genome and low-iron response of an oceanic diatom adapted to chronic iron limitation.</title>
        <authorList>
            <person name="Lommer M."/>
            <person name="Specht M."/>
            <person name="Roy A.S."/>
            <person name="Kraemer L."/>
            <person name="Andreson R."/>
            <person name="Gutowska M.A."/>
            <person name="Wolf J."/>
            <person name="Bergner S.V."/>
            <person name="Schilhabel M.B."/>
            <person name="Klostermeier U.C."/>
            <person name="Beiko R.G."/>
            <person name="Rosenstiel P."/>
            <person name="Hippler M."/>
            <person name="Laroche J."/>
        </authorList>
    </citation>
    <scope>NUCLEOTIDE SEQUENCE [LARGE SCALE GENOMIC DNA]</scope>
    <source>
        <strain evidence="2 3">CCMP1005</strain>
    </source>
</reference>
<keyword evidence="3" id="KW-1185">Reference proteome</keyword>
<proteinExistence type="inferred from homology"/>
<dbReference type="OrthoDB" id="40126at2759"/>
<comment type="caution">
    <text evidence="2">The sequence shown here is derived from an EMBL/GenBank/DDBJ whole genome shotgun (WGS) entry which is preliminary data.</text>
</comment>
<dbReference type="InterPro" id="IPR006597">
    <property type="entry name" value="Sel1-like"/>
</dbReference>
<accession>K3W4I3</accession>
<name>K3W4I3_THAOC</name>
<dbReference type="eggNOG" id="ENOG502S2H7">
    <property type="taxonomic scope" value="Eukaryota"/>
</dbReference>